<dbReference type="CDD" id="cd03264">
    <property type="entry name" value="ABC_drug_resistance_like"/>
    <property type="match status" value="1"/>
</dbReference>
<evidence type="ECO:0000256" key="4">
    <source>
        <dbReference type="ARBA" id="ARBA00022840"/>
    </source>
</evidence>
<feature type="domain" description="ABC transporter" evidence="5">
    <location>
        <begin position="4"/>
        <end position="234"/>
    </location>
</feature>
<dbReference type="GO" id="GO:0016887">
    <property type="term" value="F:ATP hydrolysis activity"/>
    <property type="evidence" value="ECO:0007669"/>
    <property type="project" value="InterPro"/>
</dbReference>
<sequence>MNSLTIKNLTKTYANGVQALSNISLEINNGMFGLLGPNGAGKSSLMRTIVGLQSADSGEILLNGINILENPTFIKEQLGFLPQDFGVYPKISAYDLLNHIAILKGVSNKTERKQQINSLLEKVNLSFQKNKEVHTFSGGMRQRFGVAQALLGNPKIIIVDEPTAGLDPEERNRFNGLLSEIGSERIVILSTHLVEDVRNLCSQMAIMKSGKVIAQGKPNDFVTELKGKIWQKEIMNLHLDKDNFEGAIVATAAHFKIPEIFIEKDYWVTYALHQLFHSEVKDLIVFKGGTSLSKCYKIIERFSEDVDMVIVKNDTDTGNDLKRKLKAVTDVVDKSILEVVPNDPTTKKLGSLRKIVFSYPKVGMKGHFGEVRENITLEVSHLGNFAPNNIKPICTFIAGYIKTTSNLALIKQFGLEDFEVKTLAIERTFCEKIISLIRFSYTENPLQDLSNKVRHTYDLHQLLQVEEINTFVNSSKFDVLLLQVGIDNDKAIPNNKNWLYLHPKEAIIFRKTSMVWNELKKIYTSTFKELVTGSLPNENAVFETLVFLSNRIAKMEWNIKK</sequence>
<dbReference type="InterPro" id="IPR003439">
    <property type="entry name" value="ABC_transporter-like_ATP-bd"/>
</dbReference>
<evidence type="ECO:0000313" key="7">
    <source>
        <dbReference type="Proteomes" id="UP000641454"/>
    </source>
</evidence>
<accession>A0A923MX18</accession>
<dbReference type="GO" id="GO:0016740">
    <property type="term" value="F:transferase activity"/>
    <property type="evidence" value="ECO:0007669"/>
    <property type="project" value="UniProtKB-KW"/>
</dbReference>
<dbReference type="InterPro" id="IPR027417">
    <property type="entry name" value="P-loop_NTPase"/>
</dbReference>
<keyword evidence="6" id="KW-0808">Transferase</keyword>
<comment type="similarity">
    <text evidence="1">Belongs to the ABC transporter superfamily.</text>
</comment>
<evidence type="ECO:0000256" key="3">
    <source>
        <dbReference type="ARBA" id="ARBA00022741"/>
    </source>
</evidence>
<keyword evidence="7" id="KW-1185">Reference proteome</keyword>
<dbReference type="InterPro" id="IPR017871">
    <property type="entry name" value="ABC_transporter-like_CS"/>
</dbReference>
<keyword evidence="4" id="KW-0067">ATP-binding</keyword>
<keyword evidence="3" id="KW-0547">Nucleotide-binding</keyword>
<dbReference type="PROSITE" id="PS50893">
    <property type="entry name" value="ABC_TRANSPORTER_2"/>
    <property type="match status" value="1"/>
</dbReference>
<protein>
    <submittedName>
        <fullName evidence="6">Nucleotidyl transferase AbiEii/AbiGii toxin family protein</fullName>
    </submittedName>
</protein>
<evidence type="ECO:0000313" key="6">
    <source>
        <dbReference type="EMBL" id="MBC5843336.1"/>
    </source>
</evidence>
<reference evidence="6 7" key="1">
    <citation type="submission" date="2020-08" db="EMBL/GenBank/DDBJ databases">
        <title>Description of novel Flavobacterium F-392 isolate.</title>
        <authorList>
            <person name="Saticioglu I.B."/>
            <person name="Duman M."/>
            <person name="Altun S."/>
        </authorList>
    </citation>
    <scope>NUCLEOTIDE SEQUENCE [LARGE SCALE GENOMIC DNA]</scope>
    <source>
        <strain evidence="6 7">F-392</strain>
    </source>
</reference>
<dbReference type="SMART" id="SM00382">
    <property type="entry name" value="AAA"/>
    <property type="match status" value="1"/>
</dbReference>
<dbReference type="PROSITE" id="PS00211">
    <property type="entry name" value="ABC_TRANSPORTER_1"/>
    <property type="match status" value="1"/>
</dbReference>
<dbReference type="Gene3D" id="3.10.450.620">
    <property type="entry name" value="JHP933, nucleotidyltransferase-like core domain"/>
    <property type="match status" value="1"/>
</dbReference>
<dbReference type="EMBL" id="JACRUL010000003">
    <property type="protein sequence ID" value="MBC5843336.1"/>
    <property type="molecule type" value="Genomic_DNA"/>
</dbReference>
<dbReference type="Pfam" id="PF00005">
    <property type="entry name" value="ABC_tran"/>
    <property type="match status" value="1"/>
</dbReference>
<dbReference type="Pfam" id="PF08843">
    <property type="entry name" value="AbiEii"/>
    <property type="match status" value="1"/>
</dbReference>
<dbReference type="PANTHER" id="PTHR43335:SF2">
    <property type="entry name" value="ABC TRANSPORTER, ATP-BINDING PROTEIN"/>
    <property type="match status" value="1"/>
</dbReference>
<gene>
    <name evidence="6" type="ORF">H8R25_02645</name>
</gene>
<keyword evidence="2" id="KW-0813">Transport</keyword>
<name>A0A923MX18_9FLAO</name>
<dbReference type="Proteomes" id="UP000641454">
    <property type="component" value="Unassembled WGS sequence"/>
</dbReference>
<dbReference type="SUPFAM" id="SSF52540">
    <property type="entry name" value="P-loop containing nucleoside triphosphate hydrolases"/>
    <property type="match status" value="1"/>
</dbReference>
<organism evidence="6 7">
    <name type="scientific">Flavobacterium muglaense</name>
    <dbReference type="NCBI Taxonomy" id="2764716"/>
    <lineage>
        <taxon>Bacteria</taxon>
        <taxon>Pseudomonadati</taxon>
        <taxon>Bacteroidota</taxon>
        <taxon>Flavobacteriia</taxon>
        <taxon>Flavobacteriales</taxon>
        <taxon>Flavobacteriaceae</taxon>
        <taxon>Flavobacterium</taxon>
    </lineage>
</organism>
<dbReference type="InterPro" id="IPR014942">
    <property type="entry name" value="AbiEii"/>
</dbReference>
<evidence type="ECO:0000256" key="2">
    <source>
        <dbReference type="ARBA" id="ARBA00022448"/>
    </source>
</evidence>
<dbReference type="PANTHER" id="PTHR43335">
    <property type="entry name" value="ABC TRANSPORTER, ATP-BINDING PROTEIN"/>
    <property type="match status" value="1"/>
</dbReference>
<dbReference type="InterPro" id="IPR003593">
    <property type="entry name" value="AAA+_ATPase"/>
</dbReference>
<dbReference type="Gene3D" id="3.40.50.300">
    <property type="entry name" value="P-loop containing nucleotide triphosphate hydrolases"/>
    <property type="match status" value="1"/>
</dbReference>
<evidence type="ECO:0000256" key="1">
    <source>
        <dbReference type="ARBA" id="ARBA00005417"/>
    </source>
</evidence>
<evidence type="ECO:0000259" key="5">
    <source>
        <dbReference type="PROSITE" id="PS50893"/>
    </source>
</evidence>
<comment type="caution">
    <text evidence="6">The sequence shown here is derived from an EMBL/GenBank/DDBJ whole genome shotgun (WGS) entry which is preliminary data.</text>
</comment>
<proteinExistence type="inferred from homology"/>
<dbReference type="GO" id="GO:0005524">
    <property type="term" value="F:ATP binding"/>
    <property type="evidence" value="ECO:0007669"/>
    <property type="project" value="UniProtKB-KW"/>
</dbReference>
<dbReference type="AlphaFoldDB" id="A0A923MX18"/>